<dbReference type="EMBL" id="UOGD01000397">
    <property type="protein sequence ID" value="VAX27906.1"/>
    <property type="molecule type" value="Genomic_DNA"/>
</dbReference>
<dbReference type="Gene3D" id="2.40.50.100">
    <property type="match status" value="1"/>
</dbReference>
<dbReference type="SUPFAM" id="SSF111369">
    <property type="entry name" value="HlyD-like secretion proteins"/>
    <property type="match status" value="1"/>
</dbReference>
<dbReference type="Gene3D" id="2.40.420.20">
    <property type="match status" value="1"/>
</dbReference>
<evidence type="ECO:0000259" key="1">
    <source>
        <dbReference type="Pfam" id="PF25954"/>
    </source>
</evidence>
<dbReference type="InterPro" id="IPR058649">
    <property type="entry name" value="CzcB_C"/>
</dbReference>
<proteinExistence type="predicted"/>
<dbReference type="PANTHER" id="PTHR30469">
    <property type="entry name" value="MULTIDRUG RESISTANCE PROTEIN MDTA"/>
    <property type="match status" value="1"/>
</dbReference>
<dbReference type="GO" id="GO:1990281">
    <property type="term" value="C:efflux pump complex"/>
    <property type="evidence" value="ECO:0007669"/>
    <property type="project" value="TreeGrafter"/>
</dbReference>
<feature type="domain" description="CusB-like beta-barrel" evidence="1">
    <location>
        <begin position="162"/>
        <end position="227"/>
    </location>
</feature>
<gene>
    <name evidence="3" type="ORF">MNBD_IGNAVI01-2585</name>
</gene>
<feature type="domain" description="CzcB-like C-terminal circularly permuted SH3-like" evidence="2">
    <location>
        <begin position="240"/>
        <end position="299"/>
    </location>
</feature>
<reference evidence="3" key="1">
    <citation type="submission" date="2018-06" db="EMBL/GenBank/DDBJ databases">
        <authorList>
            <person name="Zhirakovskaya E."/>
        </authorList>
    </citation>
    <scope>NUCLEOTIDE SEQUENCE</scope>
</reference>
<evidence type="ECO:0000313" key="3">
    <source>
        <dbReference type="EMBL" id="VAX27906.1"/>
    </source>
</evidence>
<sequence>MLRHSIISVVLFSLLLFACKQKDNNLLERKFPVVKVKTESPKKEDMSDTIKIYGEIKIRNEAHAASQFEGRLENFTKLPGDKVRKGERIGTVIPAEREALLQVTNDIEDSLRYLLDNQMQPIPLFSPIDGIVLSVKNHTGDLIQKGETIMHLGNLSILDVYADLPVKYLHLVRKMKYMNLKFLSYKHPDMRLPIRSISGNVDPAKQTITTRLELKNPKHEFHPGMLTLLYFPSVIHKDAVTVSRNVVIEEEGVFSVFVLNGNKVEKRKVKVGIFNNNRVEIVSGLSERDLIVSDKAYSLTDGMEVSR</sequence>
<dbReference type="PROSITE" id="PS51257">
    <property type="entry name" value="PROKAR_LIPOPROTEIN"/>
    <property type="match status" value="1"/>
</dbReference>
<dbReference type="Pfam" id="PF25975">
    <property type="entry name" value="CzcB_C"/>
    <property type="match status" value="1"/>
</dbReference>
<dbReference type="InterPro" id="IPR058792">
    <property type="entry name" value="Beta-barrel_RND_2"/>
</dbReference>
<dbReference type="InterPro" id="IPR006143">
    <property type="entry name" value="RND_pump_MFP"/>
</dbReference>
<organism evidence="3">
    <name type="scientific">hydrothermal vent metagenome</name>
    <dbReference type="NCBI Taxonomy" id="652676"/>
    <lineage>
        <taxon>unclassified sequences</taxon>
        <taxon>metagenomes</taxon>
        <taxon>ecological metagenomes</taxon>
    </lineage>
</organism>
<accession>A0A3B1CBQ4</accession>
<dbReference type="GO" id="GO:0015562">
    <property type="term" value="F:efflux transmembrane transporter activity"/>
    <property type="evidence" value="ECO:0007669"/>
    <property type="project" value="TreeGrafter"/>
</dbReference>
<name>A0A3B1CBQ4_9ZZZZ</name>
<dbReference type="Pfam" id="PF25954">
    <property type="entry name" value="Beta-barrel_RND_2"/>
    <property type="match status" value="1"/>
</dbReference>
<dbReference type="NCBIfam" id="TIGR01730">
    <property type="entry name" value="RND_mfp"/>
    <property type="match status" value="1"/>
</dbReference>
<dbReference type="Gene3D" id="2.40.30.170">
    <property type="match status" value="1"/>
</dbReference>
<protein>
    <submittedName>
        <fullName evidence="3">Probable Co/Zn/Cd efflux system membrane fusion protein</fullName>
    </submittedName>
</protein>
<dbReference type="PANTHER" id="PTHR30469:SF15">
    <property type="entry name" value="HLYD FAMILY OF SECRETION PROTEINS"/>
    <property type="match status" value="1"/>
</dbReference>
<evidence type="ECO:0000259" key="2">
    <source>
        <dbReference type="Pfam" id="PF25975"/>
    </source>
</evidence>
<dbReference type="AlphaFoldDB" id="A0A3B1CBQ4"/>